<dbReference type="GO" id="GO:0016491">
    <property type="term" value="F:oxidoreductase activity"/>
    <property type="evidence" value="ECO:0007669"/>
    <property type="project" value="InterPro"/>
</dbReference>
<feature type="domain" description="Carrier" evidence="8">
    <location>
        <begin position="1592"/>
        <end position="1670"/>
    </location>
</feature>
<dbReference type="PROSITE" id="PS52019">
    <property type="entry name" value="PKS_MFAS_DH"/>
    <property type="match status" value="1"/>
</dbReference>
<dbReference type="GO" id="GO:0005886">
    <property type="term" value="C:plasma membrane"/>
    <property type="evidence" value="ECO:0007669"/>
    <property type="project" value="TreeGrafter"/>
</dbReference>
<dbReference type="SUPFAM" id="SSF51735">
    <property type="entry name" value="NAD(P)-binding Rossmann-fold domains"/>
    <property type="match status" value="4"/>
</dbReference>
<dbReference type="GO" id="GO:0006633">
    <property type="term" value="P:fatty acid biosynthetic process"/>
    <property type="evidence" value="ECO:0007669"/>
    <property type="project" value="UniProtKB-UniPathway"/>
</dbReference>
<keyword evidence="6" id="KW-0012">Acyltransferase</keyword>
<dbReference type="FunFam" id="3.40.50.720:FF:000209">
    <property type="entry name" value="Polyketide synthase Pks12"/>
    <property type="match status" value="1"/>
</dbReference>
<dbReference type="InterPro" id="IPR013968">
    <property type="entry name" value="PKS_KR"/>
</dbReference>
<evidence type="ECO:0000313" key="11">
    <source>
        <dbReference type="Proteomes" id="UP000198287"/>
    </source>
</evidence>
<dbReference type="EMBL" id="LNIX01000038">
    <property type="protein sequence ID" value="OXA39562.1"/>
    <property type="molecule type" value="Genomic_DNA"/>
</dbReference>
<dbReference type="InterPro" id="IPR036736">
    <property type="entry name" value="ACP-like_sf"/>
</dbReference>
<dbReference type="InterPro" id="IPR049551">
    <property type="entry name" value="PKS_DH_C"/>
</dbReference>
<dbReference type="InterPro" id="IPR013149">
    <property type="entry name" value="ADH-like_C"/>
</dbReference>
<evidence type="ECO:0000313" key="10">
    <source>
        <dbReference type="EMBL" id="OXA39562.1"/>
    </source>
</evidence>
<dbReference type="Pfam" id="PF00698">
    <property type="entry name" value="Acyl_transf_1"/>
    <property type="match status" value="1"/>
</dbReference>
<dbReference type="InterPro" id="IPR016035">
    <property type="entry name" value="Acyl_Trfase/lysoPLipase"/>
</dbReference>
<dbReference type="InterPro" id="IPR016036">
    <property type="entry name" value="Malonyl_transacylase_ACP-bd"/>
</dbReference>
<dbReference type="PANTHER" id="PTHR43775">
    <property type="entry name" value="FATTY ACID SYNTHASE"/>
    <property type="match status" value="1"/>
</dbReference>
<dbReference type="InterPro" id="IPR009081">
    <property type="entry name" value="PP-bd_ACP"/>
</dbReference>
<evidence type="ECO:0000256" key="7">
    <source>
        <dbReference type="PROSITE-ProRule" id="PRU01363"/>
    </source>
</evidence>
<dbReference type="Gene3D" id="3.40.366.10">
    <property type="entry name" value="Malonyl-Coenzyme A Acyl Carrier Protein, domain 2"/>
    <property type="match status" value="1"/>
</dbReference>
<dbReference type="Pfam" id="PF08240">
    <property type="entry name" value="ADH_N"/>
    <property type="match status" value="1"/>
</dbReference>
<dbReference type="UniPathway" id="UPA00094"/>
<dbReference type="Pfam" id="PF08659">
    <property type="entry name" value="KR"/>
    <property type="match status" value="1"/>
</dbReference>
<dbReference type="OrthoDB" id="48317at2759"/>
<reference evidence="10 11" key="1">
    <citation type="submission" date="2015-12" db="EMBL/GenBank/DDBJ databases">
        <title>The genome of Folsomia candida.</title>
        <authorList>
            <person name="Faddeeva A."/>
            <person name="Derks M.F."/>
            <person name="Anvar Y."/>
            <person name="Smit S."/>
            <person name="Van Straalen N."/>
            <person name="Roelofs D."/>
        </authorList>
    </citation>
    <scope>NUCLEOTIDE SEQUENCE [LARGE SCALE GENOMIC DNA]</scope>
    <source>
        <strain evidence="10 11">VU population</strain>
        <tissue evidence="10">Whole body</tissue>
    </source>
</reference>
<evidence type="ECO:0000256" key="6">
    <source>
        <dbReference type="ARBA" id="ARBA00023315"/>
    </source>
</evidence>
<dbReference type="InterPro" id="IPR050091">
    <property type="entry name" value="PKS_NRPS_Biosynth_Enz"/>
</dbReference>
<protein>
    <submittedName>
        <fullName evidence="10">Putative inactive phenolphthiocerol synthesis polyketide synthase type I Pks1</fullName>
    </submittedName>
</protein>
<feature type="region of interest" description="C-terminal hotdog fold" evidence="7">
    <location>
        <begin position="595"/>
        <end position="742"/>
    </location>
</feature>
<feature type="region of interest" description="N-terminal hotdog fold" evidence="7">
    <location>
        <begin position="444"/>
        <end position="582"/>
    </location>
</feature>
<dbReference type="Pfam" id="PF00550">
    <property type="entry name" value="PP-binding"/>
    <property type="match status" value="1"/>
</dbReference>
<dbReference type="PANTHER" id="PTHR43775:SF37">
    <property type="entry name" value="SI:DKEY-61P9.11"/>
    <property type="match status" value="1"/>
</dbReference>
<keyword evidence="5" id="KW-0511">Multifunctional enzyme</keyword>
<dbReference type="InterPro" id="IPR042104">
    <property type="entry name" value="PKS_dehydratase_sf"/>
</dbReference>
<dbReference type="Proteomes" id="UP000198287">
    <property type="component" value="Unassembled WGS sequence"/>
</dbReference>
<dbReference type="InterPro" id="IPR049900">
    <property type="entry name" value="PKS_mFAS_DH"/>
</dbReference>
<accession>A0A226D1W3</accession>
<keyword evidence="2" id="KW-0597">Phosphoprotein</keyword>
<dbReference type="SMART" id="SM00827">
    <property type="entry name" value="PKS_AT"/>
    <property type="match status" value="1"/>
</dbReference>
<dbReference type="CDD" id="cd05195">
    <property type="entry name" value="enoyl_red"/>
    <property type="match status" value="1"/>
</dbReference>
<dbReference type="Pfam" id="PF07993">
    <property type="entry name" value="NAD_binding_4"/>
    <property type="match status" value="1"/>
</dbReference>
<evidence type="ECO:0000256" key="1">
    <source>
        <dbReference type="ARBA" id="ARBA00022450"/>
    </source>
</evidence>
<name>A0A226D1W3_FOLCA</name>
<keyword evidence="3" id="KW-0808">Transferase</keyword>
<dbReference type="SUPFAM" id="SSF50129">
    <property type="entry name" value="GroES-like"/>
    <property type="match status" value="1"/>
</dbReference>
<evidence type="ECO:0000256" key="4">
    <source>
        <dbReference type="ARBA" id="ARBA00022857"/>
    </source>
</evidence>
<gene>
    <name evidence="10" type="ORF">Fcan01_25700</name>
</gene>
<dbReference type="Pfam" id="PF14765">
    <property type="entry name" value="PS-DH"/>
    <property type="match status" value="1"/>
</dbReference>
<comment type="caution">
    <text evidence="10">The sequence shown here is derived from an EMBL/GenBank/DDBJ whole genome shotgun (WGS) entry which is preliminary data.</text>
</comment>
<evidence type="ECO:0000256" key="3">
    <source>
        <dbReference type="ARBA" id="ARBA00022679"/>
    </source>
</evidence>
<comment type="caution">
    <text evidence="7">Lacks conserved residue(s) required for the propagation of feature annotation.</text>
</comment>
<dbReference type="STRING" id="158441.A0A226D1W3"/>
<evidence type="ECO:0000256" key="5">
    <source>
        <dbReference type="ARBA" id="ARBA00023268"/>
    </source>
</evidence>
<dbReference type="InterPro" id="IPR013154">
    <property type="entry name" value="ADH-like_N"/>
</dbReference>
<dbReference type="SUPFAM" id="SSF52151">
    <property type="entry name" value="FabD/lysophospholipase-like"/>
    <property type="match status" value="1"/>
</dbReference>
<dbReference type="InterPro" id="IPR020843">
    <property type="entry name" value="ER"/>
</dbReference>
<dbReference type="Gene3D" id="1.10.1200.10">
    <property type="entry name" value="ACP-like"/>
    <property type="match status" value="1"/>
</dbReference>
<organism evidence="10 11">
    <name type="scientific">Folsomia candida</name>
    <name type="common">Springtail</name>
    <dbReference type="NCBI Taxonomy" id="158441"/>
    <lineage>
        <taxon>Eukaryota</taxon>
        <taxon>Metazoa</taxon>
        <taxon>Ecdysozoa</taxon>
        <taxon>Arthropoda</taxon>
        <taxon>Hexapoda</taxon>
        <taxon>Collembola</taxon>
        <taxon>Entomobryomorpha</taxon>
        <taxon>Isotomoidea</taxon>
        <taxon>Isotomidae</taxon>
        <taxon>Proisotominae</taxon>
        <taxon>Folsomia</taxon>
    </lineage>
</organism>
<dbReference type="InterPro" id="IPR057326">
    <property type="entry name" value="KR_dom"/>
</dbReference>
<sequence length="2133" mass="238314">MGKDAYATFACNDTEVEDALILLKSIKEAKTFKKVLILYDSRIGVSSCMNANIITFSAKSEEALLELIDNYKTFLSYNKDMRLDDIAYTANVGRAKFANRIAITARHNEEFSQKLDTKNWLSGISQREPKICFLFPGTQRSGMGSQLYDTFPVFKEHFDLCSQLIFKMYGLDIKTSLWGDKISKNYLNQSFYSSCSILVIEYCLLKLWASLGVHPDMVVGHSLGEYAAATAASLITLEDALTMIGARCMLIDTLPGGKMLASANKNTSARLIDRFLKSRTGTNADWLDIAAINSEQQTTVSGPPSLVDEFAEFCRNNGVRATILDASHAFHSRGLDPILNEYRDVLSSLRKEVIPATCKYISSVDGTQKSSLSSEYWVSNLRDPVQFIKTSKTIGKHIEEDNSGETYIFLEVGPHPVLSALIQSSLTFMPQCIKSMRKGGNELEEFLGAVGNLFVQGVSINFEKFHAVHNKKKVSLPFYPFQRNPFWFPFQPKGYSTSSMKDTVHPLLGKQIEQPGSGDWPLMPAAGFAELSLASRYLTLDRNVNHLAIDNFSVQTPGHLTQTGSSYHTLLEGNLVKIYSHCSLDVFPPIQDHYSAAKVSAEAMYVRLTVKGYYFGPSFRCIKSLWEDHMLNKYAEVKLDLCDVDDKLILHPILIDSMLQLVIMCVEDLEAPIENTIKLPVAIRCLKVYNMSQTQEQTDSTTKFYVKKCHNTRTISLYNCLGKKLISMDGIDFLPIDLLSFDDHMHFILNQAKQCPIFEFEWSKDSIQQVSKQVPTSSVCEKDRNWLIFGLHDTFTNDLMGQLNTLEKSVSLITFGQQNKMSTNYIETMGRSQKEFMQILSHFSEIEGIIFGRGLTSALDDAIIERWLHLLQAIVVYSERLSKLLLLTQGVHCMSINAEKFAQKPVAALLIGMLRSFKAENSALNCKLIDLDSLSHRNAVNIMQELFQNPSVETGGGIFYQEGDRLTQKLVKLKRPAFLQLPKASRFCLRLPASNIISDLKLMDMSSVTELEEKGLEIKVNAYSLNFRDIFAVLKQTEAFAKINIIGSDFSGVISRIGSSVYKFQVGDTVFGCHHQNVALSSHISTSENRVCKLPNFLTHEEASTLPTVALTAYQCLCTVAKLKKGDTILIHAASGGVGLAAVQLANTVGANVIATAGSSRKRAYLRNIMGIKHVFDSRNLSFETDISAATDGAGVDIVLNSLTGRGFKEASLNCLRKGGRFIEMSKINVWTKEDCMALRPDVTYSIEDLSLSEDSSAPLSQLENIATGFWQPLPYVHFQAQEIRDALSFLEKAKHIGKVVVSMPDKQNKLFSCKNSYLITGGCGGIEWELIKWMLKNGAKLIFLMGRQIPSSDRQKEISDLNNRGFHVIWKCGDVSKLFDCESIFCWIREQFPQSPLRGIFHCAGVLSDAVFLNQTSETLDKVLCPKFQGGWNLHELSKTFTLQHLVLFSSISSLIGNPGQGNYAAANAFFDALAHYRHALGLPAISLNFGQWGEVGLAAGQRISGLHPMSTKQALAALELALNSKHAQLCTSSMNVTKLVQRIPWTDSFLVNILKSERGHHRKFAGTNKLDFLSSEKFYAEFDACENETDRNSVILYHMGRLVSSVLQLEQNSGINRKFSELGLDSLMMIEIKNKTSNLLGGKVQLSINDFADSEDLENLVKHISNLINTNDSLKQSEDISKLINQDSKLWDHIQISPKCVQLVRLGQVKTIFLTGATGTLGPYMLQQISLLHQVEKIVCLVRPRINKDESSMFRINSRLAFFNLLDRTCVNKIHVVEGDVALIMFGLVESAYVALAHEIDAVVHFAIYGDHLWSYESSSLIKSINVEGTQRIIEFAATYKIKWINAASSIAAYSPNFGVTDKLQGVERGIPCKAFRFPTVSGASETGKQDLNGGTTHALKWVIHLLSTGLIPETDALLIQLPPDVCAEICISIFFNTEAPTGIYNVINPHHTLEIGLSELVPEFRAKLVIIQLYGVALKQAKRNGKDTIVSCWINVCKQHGINLENFEEIMHEFVSDPSKIFDNERIADYLLELECEGKIGSLHDIIELLKTSEMSVLRPFADFYAEGGTYEQLAQNYKNVTEKFGIGALQEGKIVKYIPHLKERLSNPLKYIRNDLNYVLKNARELFPQ</sequence>
<dbReference type="Pfam" id="PF00107">
    <property type="entry name" value="ADH_zinc_N"/>
    <property type="match status" value="1"/>
</dbReference>
<dbReference type="SUPFAM" id="SSF47336">
    <property type="entry name" value="ACP-like"/>
    <property type="match status" value="1"/>
</dbReference>
<dbReference type="Gene3D" id="3.90.180.10">
    <property type="entry name" value="Medium-chain alcohol dehydrogenases, catalytic domain"/>
    <property type="match status" value="1"/>
</dbReference>
<dbReference type="GO" id="GO:0004312">
    <property type="term" value="F:fatty acid synthase activity"/>
    <property type="evidence" value="ECO:0007669"/>
    <property type="project" value="TreeGrafter"/>
</dbReference>
<dbReference type="Gene3D" id="3.10.129.110">
    <property type="entry name" value="Polyketide synthase dehydratase"/>
    <property type="match status" value="1"/>
</dbReference>
<proteinExistence type="predicted"/>
<evidence type="ECO:0000259" key="8">
    <source>
        <dbReference type="PROSITE" id="PS50075"/>
    </source>
</evidence>
<dbReference type="InterPro" id="IPR036291">
    <property type="entry name" value="NAD(P)-bd_dom_sf"/>
</dbReference>
<keyword evidence="11" id="KW-1185">Reference proteome</keyword>
<keyword evidence="1" id="KW-0596">Phosphopantetheine</keyword>
<dbReference type="SMART" id="SM00822">
    <property type="entry name" value="PKS_KR"/>
    <property type="match status" value="1"/>
</dbReference>
<dbReference type="InterPro" id="IPR001227">
    <property type="entry name" value="Ac_transferase_dom_sf"/>
</dbReference>
<evidence type="ECO:0000259" key="9">
    <source>
        <dbReference type="PROSITE" id="PS52019"/>
    </source>
</evidence>
<dbReference type="GO" id="GO:0005737">
    <property type="term" value="C:cytoplasm"/>
    <property type="evidence" value="ECO:0007669"/>
    <property type="project" value="TreeGrafter"/>
</dbReference>
<dbReference type="SUPFAM" id="SSF55048">
    <property type="entry name" value="Probable ACP-binding domain of malonyl-CoA ACP transacylase"/>
    <property type="match status" value="1"/>
</dbReference>
<dbReference type="SMART" id="SM00829">
    <property type="entry name" value="PKS_ER"/>
    <property type="match status" value="1"/>
</dbReference>
<feature type="domain" description="PKS/mFAS DH" evidence="9">
    <location>
        <begin position="444"/>
        <end position="742"/>
    </location>
</feature>
<dbReference type="PROSITE" id="PS50075">
    <property type="entry name" value="CARRIER"/>
    <property type="match status" value="1"/>
</dbReference>
<dbReference type="InterPro" id="IPR013120">
    <property type="entry name" value="FAR_NAD-bd"/>
</dbReference>
<dbReference type="Gene3D" id="3.30.70.3290">
    <property type="match status" value="1"/>
</dbReference>
<evidence type="ECO:0000256" key="2">
    <source>
        <dbReference type="ARBA" id="ARBA00022553"/>
    </source>
</evidence>
<dbReference type="InterPro" id="IPR014043">
    <property type="entry name" value="Acyl_transferase_dom"/>
</dbReference>
<dbReference type="Pfam" id="PF22621">
    <property type="entry name" value="CurL-like_PKS_C"/>
    <property type="match status" value="1"/>
</dbReference>
<dbReference type="Gene3D" id="3.40.50.720">
    <property type="entry name" value="NAD(P)-binding Rossmann-like Domain"/>
    <property type="match status" value="5"/>
</dbReference>
<dbReference type="InterPro" id="IPR011032">
    <property type="entry name" value="GroES-like_sf"/>
</dbReference>
<keyword evidence="4" id="KW-0521">NADP</keyword>